<dbReference type="GO" id="GO:0003677">
    <property type="term" value="F:DNA binding"/>
    <property type="evidence" value="ECO:0007669"/>
    <property type="project" value="UniProtKB-KW"/>
</dbReference>
<keyword evidence="3" id="KW-1185">Reference proteome</keyword>
<protein>
    <submittedName>
        <fullName evidence="2">LytTR family DNA-binding domain-containing protein</fullName>
    </submittedName>
</protein>
<dbReference type="Proteomes" id="UP001249959">
    <property type="component" value="Unassembled WGS sequence"/>
</dbReference>
<feature type="domain" description="HTH LytTR-type" evidence="1">
    <location>
        <begin position="14"/>
        <end position="103"/>
    </location>
</feature>
<dbReference type="PANTHER" id="PTHR37299:SF1">
    <property type="entry name" value="STAGE 0 SPORULATION PROTEIN A HOMOLOG"/>
    <property type="match status" value="1"/>
</dbReference>
<sequence length="103" mass="11803">MKTTLKLPDLQTCEISDVLYIEGKSNYSVIYRKSAGPITMAKTLKKFESQLRLHPFLRIHKSYLINKKQLALNKLSGDNTLQLADGTELPVSRRKREIVKKSL</sequence>
<name>A0ABU3TSS8_9BACT</name>
<proteinExistence type="predicted"/>
<dbReference type="EMBL" id="JAVNWW010000002">
    <property type="protein sequence ID" value="MDU0808869.1"/>
    <property type="molecule type" value="Genomic_DNA"/>
</dbReference>
<dbReference type="Pfam" id="PF04397">
    <property type="entry name" value="LytTR"/>
    <property type="match status" value="1"/>
</dbReference>
<evidence type="ECO:0000313" key="2">
    <source>
        <dbReference type="EMBL" id="MDU0808869.1"/>
    </source>
</evidence>
<keyword evidence="2" id="KW-0238">DNA-binding</keyword>
<dbReference type="InterPro" id="IPR007492">
    <property type="entry name" value="LytTR_DNA-bd_dom"/>
</dbReference>
<gene>
    <name evidence="2" type="ORF">PQG45_07460</name>
</gene>
<reference evidence="2 3" key="1">
    <citation type="submission" date="2023-09" db="EMBL/GenBank/DDBJ databases">
        <title>Aquirufa genomes.</title>
        <authorList>
            <person name="Pitt A."/>
        </authorList>
    </citation>
    <scope>NUCLEOTIDE SEQUENCE [LARGE SCALE GENOMIC DNA]</scope>
    <source>
        <strain evidence="2 3">LEOWEIH-7C</strain>
    </source>
</reference>
<comment type="caution">
    <text evidence="2">The sequence shown here is derived from an EMBL/GenBank/DDBJ whole genome shotgun (WGS) entry which is preliminary data.</text>
</comment>
<dbReference type="SMART" id="SM00850">
    <property type="entry name" value="LytTR"/>
    <property type="match status" value="1"/>
</dbReference>
<dbReference type="RefSeq" id="WP_315575037.1">
    <property type="nucleotide sequence ID" value="NZ_JARDXH010000001.1"/>
</dbReference>
<dbReference type="PANTHER" id="PTHR37299">
    <property type="entry name" value="TRANSCRIPTIONAL REGULATOR-RELATED"/>
    <property type="match status" value="1"/>
</dbReference>
<accession>A0ABU3TSS8</accession>
<evidence type="ECO:0000313" key="3">
    <source>
        <dbReference type="Proteomes" id="UP001249959"/>
    </source>
</evidence>
<evidence type="ECO:0000259" key="1">
    <source>
        <dbReference type="PROSITE" id="PS50930"/>
    </source>
</evidence>
<dbReference type="PROSITE" id="PS50930">
    <property type="entry name" value="HTH_LYTTR"/>
    <property type="match status" value="1"/>
</dbReference>
<organism evidence="2 3">
    <name type="scientific">Aquirufa regiilacus</name>
    <dbReference type="NCBI Taxonomy" id="3024868"/>
    <lineage>
        <taxon>Bacteria</taxon>
        <taxon>Pseudomonadati</taxon>
        <taxon>Bacteroidota</taxon>
        <taxon>Cytophagia</taxon>
        <taxon>Cytophagales</taxon>
        <taxon>Flectobacillaceae</taxon>
        <taxon>Aquirufa</taxon>
    </lineage>
</organism>
<dbReference type="Gene3D" id="2.40.50.1020">
    <property type="entry name" value="LytTr DNA-binding domain"/>
    <property type="match status" value="1"/>
</dbReference>
<dbReference type="InterPro" id="IPR046947">
    <property type="entry name" value="LytR-like"/>
</dbReference>